<reference evidence="1" key="1">
    <citation type="submission" date="2019-10" db="EMBL/GenBank/DDBJ databases">
        <title>Lactobacillus agilis SN811 Whole Genome Sequencing Project.</title>
        <authorList>
            <person name="Suzuki S."/>
            <person name="Endo A."/>
            <person name="Maeno S."/>
            <person name="Shiwa Y."/>
            <person name="Matsutani M."/>
            <person name="Kajikawa A."/>
        </authorList>
    </citation>
    <scope>NUCLEOTIDE SEQUENCE</scope>
    <source>
        <strain evidence="1">SN811</strain>
    </source>
</reference>
<comment type="caution">
    <text evidence="1">The sequence shown here is derived from an EMBL/GenBank/DDBJ whole genome shotgun (WGS) entry which is preliminary data.</text>
</comment>
<dbReference type="EMBL" id="BLAP01000065">
    <property type="protein sequence ID" value="GET13243.1"/>
    <property type="molecule type" value="Genomic_DNA"/>
</dbReference>
<dbReference type="Proteomes" id="UP000494160">
    <property type="component" value="Unassembled WGS sequence"/>
</dbReference>
<sequence>MGKIILIILCLLVIAIFLKVRQLWKRKRAFKLVETLSQEQTDKIIRLVLIKEGLITEDQEVSSTVLSDIWGQGVLVFSYELVVQTNDGDLSATRRQFVKDLQTVCSAQKLQGLPGYPPLMVTDFWVDERQSLHIDVANIANKATAQYVHDINKVEQ</sequence>
<evidence type="ECO:0000313" key="1">
    <source>
        <dbReference type="EMBL" id="GET13243.1"/>
    </source>
</evidence>
<dbReference type="AlphaFoldDB" id="A0A6F9Y6P0"/>
<name>A0A6F9Y6P0_9LACO</name>
<proteinExistence type="predicted"/>
<protein>
    <submittedName>
        <fullName evidence="1">Uncharacterized protein</fullName>
    </submittedName>
</protein>
<accession>A0A6F9Y6P0</accession>
<organism evidence="1">
    <name type="scientific">Ligilactobacillus agilis</name>
    <dbReference type="NCBI Taxonomy" id="1601"/>
    <lineage>
        <taxon>Bacteria</taxon>
        <taxon>Bacillati</taxon>
        <taxon>Bacillota</taxon>
        <taxon>Bacilli</taxon>
        <taxon>Lactobacillales</taxon>
        <taxon>Lactobacillaceae</taxon>
        <taxon>Ligilactobacillus</taxon>
    </lineage>
</organism>
<gene>
    <name evidence="1" type="ORF">SN811_17430</name>
</gene>